<dbReference type="SUPFAM" id="SSF101898">
    <property type="entry name" value="NHL repeat"/>
    <property type="match status" value="1"/>
</dbReference>
<dbReference type="InterPro" id="IPR014567">
    <property type="entry name" value="UCP031900"/>
</dbReference>
<evidence type="ECO:0000259" key="1">
    <source>
        <dbReference type="Pfam" id="PF13449"/>
    </source>
</evidence>
<dbReference type="Proteomes" id="UP001419910">
    <property type="component" value="Unassembled WGS sequence"/>
</dbReference>
<evidence type="ECO:0000313" key="3">
    <source>
        <dbReference type="Proteomes" id="UP001419910"/>
    </source>
</evidence>
<keyword evidence="3" id="KW-1185">Reference proteome</keyword>
<reference evidence="2 3" key="1">
    <citation type="submission" date="2024-05" db="EMBL/GenBank/DDBJ databases">
        <authorList>
            <person name="Liu Q."/>
            <person name="Xin Y.-H."/>
        </authorList>
    </citation>
    <scope>NUCLEOTIDE SEQUENCE [LARGE SCALE GENOMIC DNA]</scope>
    <source>
        <strain evidence="2 3">CGMCC 1.10181</strain>
    </source>
</reference>
<name>A0ABU9Y4R9_9SPHN</name>
<organism evidence="2 3">
    <name type="scientific">Sphingomonas oligophenolica</name>
    <dbReference type="NCBI Taxonomy" id="301154"/>
    <lineage>
        <taxon>Bacteria</taxon>
        <taxon>Pseudomonadati</taxon>
        <taxon>Pseudomonadota</taxon>
        <taxon>Alphaproteobacteria</taxon>
        <taxon>Sphingomonadales</taxon>
        <taxon>Sphingomonadaceae</taxon>
        <taxon>Sphingomonas</taxon>
    </lineage>
</organism>
<dbReference type="InterPro" id="IPR027372">
    <property type="entry name" value="Phytase-like_dom"/>
</dbReference>
<gene>
    <name evidence="2" type="ORF">ABC974_14265</name>
</gene>
<proteinExistence type="predicted"/>
<evidence type="ECO:0000313" key="2">
    <source>
        <dbReference type="EMBL" id="MEN2790801.1"/>
    </source>
</evidence>
<protein>
    <submittedName>
        <fullName evidence="2">Esterase-like activity of phytase family protein</fullName>
    </submittedName>
</protein>
<dbReference type="RefSeq" id="WP_343891181.1">
    <property type="nucleotide sequence ID" value="NZ_BAAAEH010000039.1"/>
</dbReference>
<dbReference type="Pfam" id="PF13449">
    <property type="entry name" value="Phytase-like"/>
    <property type="match status" value="1"/>
</dbReference>
<accession>A0ABU9Y4R9</accession>
<dbReference type="PIRSF" id="PIRSF031900">
    <property type="entry name" value="UCP031900"/>
    <property type="match status" value="1"/>
</dbReference>
<comment type="caution">
    <text evidence="2">The sequence shown here is derived from an EMBL/GenBank/DDBJ whole genome shotgun (WGS) entry which is preliminary data.</text>
</comment>
<sequence>MRILLSVLLLLFLVPSWMGESQLPLLGRDPVFEARPVELDSADPARRRVGQLTWLGGVQLLSSDSAFGGFSSMHVADDHFTLLSDGGNIVRFRMNSLGQLSERGFAELPAGPGTGWLKQDRDSESMTVDPATGRIWVGFESANAIWRFSPGFARGEAHAAPPAMADWPPNEGPEAMTRLPDGGFVVIDETRPWRHGGGRGKGRAAIRFSGDPTEHPRAGFAFSYLPPRGYDPSDMAVLPDGRLLILNRQFRLPFEFAAKLVVIDQAAIRPGALVRGREIATLAKPLIHDNFEGLAVTREGDATIIWICSDDNQLFLQRSLLLKFRLEPDPAPARR</sequence>
<dbReference type="EMBL" id="JBDIME010000012">
    <property type="protein sequence ID" value="MEN2790801.1"/>
    <property type="molecule type" value="Genomic_DNA"/>
</dbReference>
<feature type="domain" description="Phytase-like" evidence="1">
    <location>
        <begin position="66"/>
        <end position="312"/>
    </location>
</feature>